<protein>
    <submittedName>
        <fullName evidence="1">Uncharacterized protein</fullName>
    </submittedName>
</protein>
<comment type="caution">
    <text evidence="1">The sequence shown here is derived from an EMBL/GenBank/DDBJ whole genome shotgun (WGS) entry which is preliminary data.</text>
</comment>
<gene>
    <name evidence="1" type="ORF">OUZ56_028146</name>
</gene>
<evidence type="ECO:0000313" key="1">
    <source>
        <dbReference type="EMBL" id="KAK4036075.1"/>
    </source>
</evidence>
<evidence type="ECO:0000313" key="2">
    <source>
        <dbReference type="Proteomes" id="UP001234178"/>
    </source>
</evidence>
<dbReference type="Proteomes" id="UP001234178">
    <property type="component" value="Unassembled WGS sequence"/>
</dbReference>
<name>A0ABR0B348_9CRUS</name>
<reference evidence="1 2" key="1">
    <citation type="journal article" date="2023" name="Nucleic Acids Res.">
        <title>The hologenome of Daphnia magna reveals possible DNA methylation and microbiome-mediated evolution of the host genome.</title>
        <authorList>
            <person name="Chaturvedi A."/>
            <person name="Li X."/>
            <person name="Dhandapani V."/>
            <person name="Marshall H."/>
            <person name="Kissane S."/>
            <person name="Cuenca-Cambronero M."/>
            <person name="Asole G."/>
            <person name="Calvet F."/>
            <person name="Ruiz-Romero M."/>
            <person name="Marangio P."/>
            <person name="Guigo R."/>
            <person name="Rago D."/>
            <person name="Mirbahai L."/>
            <person name="Eastwood N."/>
            <person name="Colbourne J.K."/>
            <person name="Zhou J."/>
            <person name="Mallon E."/>
            <person name="Orsini L."/>
        </authorList>
    </citation>
    <scope>NUCLEOTIDE SEQUENCE [LARGE SCALE GENOMIC DNA]</scope>
    <source>
        <strain evidence="1">LRV0_1</strain>
    </source>
</reference>
<keyword evidence="2" id="KW-1185">Reference proteome</keyword>
<proteinExistence type="predicted"/>
<accession>A0ABR0B348</accession>
<dbReference type="EMBL" id="JAOYFB010000040">
    <property type="protein sequence ID" value="KAK4036075.1"/>
    <property type="molecule type" value="Genomic_DNA"/>
</dbReference>
<sequence>MKNKNSQSNYVASIPIGACVTNGQHDTNDGISLPGFYTNNNDALMLAEWARTPHPSDQGPFYRLEYSPRWNRIFGDSFQAFNNCHFSAFHHIVSFIIEALIFPTSEDNYLLHLHCSRVERTQLIGFLLSSFSVHR</sequence>
<organism evidence="1 2">
    <name type="scientific">Daphnia magna</name>
    <dbReference type="NCBI Taxonomy" id="35525"/>
    <lineage>
        <taxon>Eukaryota</taxon>
        <taxon>Metazoa</taxon>
        <taxon>Ecdysozoa</taxon>
        <taxon>Arthropoda</taxon>
        <taxon>Crustacea</taxon>
        <taxon>Branchiopoda</taxon>
        <taxon>Diplostraca</taxon>
        <taxon>Cladocera</taxon>
        <taxon>Anomopoda</taxon>
        <taxon>Daphniidae</taxon>
        <taxon>Daphnia</taxon>
    </lineage>
</organism>